<evidence type="ECO:0000256" key="2">
    <source>
        <dbReference type="ARBA" id="ARBA00023315"/>
    </source>
</evidence>
<protein>
    <submittedName>
        <fullName evidence="4">(rape) hypothetical protein</fullName>
    </submittedName>
</protein>
<reference evidence="4" key="1">
    <citation type="submission" date="2021-01" db="EMBL/GenBank/DDBJ databases">
        <authorList>
            <consortium name="Genoscope - CEA"/>
            <person name="William W."/>
        </authorList>
    </citation>
    <scope>NUCLEOTIDE SEQUENCE</scope>
</reference>
<dbReference type="SUPFAM" id="SSF55729">
    <property type="entry name" value="Acyl-CoA N-acyltransferases (Nat)"/>
    <property type="match status" value="1"/>
</dbReference>
<dbReference type="InterPro" id="IPR016181">
    <property type="entry name" value="Acyl_CoA_acyltransferase"/>
</dbReference>
<keyword evidence="1" id="KW-0808">Transferase</keyword>
<accession>A0A816K153</accession>
<dbReference type="Proteomes" id="UP001295469">
    <property type="component" value="Chromosome C02"/>
</dbReference>
<evidence type="ECO:0000313" key="4">
    <source>
        <dbReference type="EMBL" id="CAF1883051.1"/>
    </source>
</evidence>
<dbReference type="Gene3D" id="3.40.630.30">
    <property type="match status" value="1"/>
</dbReference>
<proteinExistence type="predicted"/>
<dbReference type="PANTHER" id="PTHR42919">
    <property type="entry name" value="N-ALPHA-ACETYLTRANSFERASE"/>
    <property type="match status" value="1"/>
</dbReference>
<organism evidence="4">
    <name type="scientific">Brassica napus</name>
    <name type="common">Rape</name>
    <dbReference type="NCBI Taxonomy" id="3708"/>
    <lineage>
        <taxon>Eukaryota</taxon>
        <taxon>Viridiplantae</taxon>
        <taxon>Streptophyta</taxon>
        <taxon>Embryophyta</taxon>
        <taxon>Tracheophyta</taxon>
        <taxon>Spermatophyta</taxon>
        <taxon>Magnoliopsida</taxon>
        <taxon>eudicotyledons</taxon>
        <taxon>Gunneridae</taxon>
        <taxon>Pentapetalae</taxon>
        <taxon>rosids</taxon>
        <taxon>malvids</taxon>
        <taxon>Brassicales</taxon>
        <taxon>Brassicaceae</taxon>
        <taxon>Brassiceae</taxon>
        <taxon>Brassica</taxon>
    </lineage>
</organism>
<dbReference type="PROSITE" id="PS51186">
    <property type="entry name" value="GNAT"/>
    <property type="match status" value="1"/>
</dbReference>
<dbReference type="Pfam" id="PF00583">
    <property type="entry name" value="Acetyltransf_1"/>
    <property type="match status" value="1"/>
</dbReference>
<gene>
    <name evidence="4" type="ORF">DARMORV10_C02P05140.1</name>
</gene>
<dbReference type="AlphaFoldDB" id="A0A816K153"/>
<name>A0A816K153_BRANA</name>
<feature type="domain" description="N-acetyltransferase" evidence="3">
    <location>
        <begin position="46"/>
        <end position="110"/>
    </location>
</feature>
<dbReference type="PANTHER" id="PTHR42919:SF8">
    <property type="entry name" value="N-ALPHA-ACETYLTRANSFERASE 50"/>
    <property type="match status" value="1"/>
</dbReference>
<dbReference type="GO" id="GO:0016747">
    <property type="term" value="F:acyltransferase activity, transferring groups other than amino-acyl groups"/>
    <property type="evidence" value="ECO:0007669"/>
    <property type="project" value="InterPro"/>
</dbReference>
<dbReference type="EMBL" id="HG994366">
    <property type="protein sequence ID" value="CAF1883051.1"/>
    <property type="molecule type" value="Genomic_DNA"/>
</dbReference>
<dbReference type="InterPro" id="IPR000182">
    <property type="entry name" value="GNAT_dom"/>
</dbReference>
<dbReference type="InterPro" id="IPR051556">
    <property type="entry name" value="N-term/lysine_N-AcTrnsfr"/>
</dbReference>
<evidence type="ECO:0000259" key="3">
    <source>
        <dbReference type="PROSITE" id="PS51186"/>
    </source>
</evidence>
<sequence length="112" mass="12795">MTLGVLAPYRGIGIGESHTKLESLHRGNRNDMSFNLNKTFSFAGSKLLLNHVLDMCSKQNVSEIYLHVQTNNEDAINFYKKFGFDITDTIPDYYINIEPRDVYVVTKSFAQI</sequence>
<evidence type="ECO:0000256" key="1">
    <source>
        <dbReference type="ARBA" id="ARBA00022679"/>
    </source>
</evidence>
<keyword evidence="2" id="KW-0012">Acyltransferase</keyword>